<dbReference type="EMBL" id="AP019308">
    <property type="protein sequence ID" value="BBH23262.1"/>
    <property type="molecule type" value="Genomic_DNA"/>
</dbReference>
<name>A0A3G9IY51_9BACL</name>
<evidence type="ECO:0000313" key="2">
    <source>
        <dbReference type="Proteomes" id="UP000275368"/>
    </source>
</evidence>
<dbReference type="KEGG" id="pbk:Back11_46070"/>
<organism evidence="1 2">
    <name type="scientific">Paenibacillus baekrokdamisoli</name>
    <dbReference type="NCBI Taxonomy" id="1712516"/>
    <lineage>
        <taxon>Bacteria</taxon>
        <taxon>Bacillati</taxon>
        <taxon>Bacillota</taxon>
        <taxon>Bacilli</taxon>
        <taxon>Bacillales</taxon>
        <taxon>Paenibacillaceae</taxon>
        <taxon>Paenibacillus</taxon>
    </lineage>
</organism>
<keyword evidence="2" id="KW-1185">Reference proteome</keyword>
<evidence type="ECO:0000313" key="1">
    <source>
        <dbReference type="EMBL" id="BBH23262.1"/>
    </source>
</evidence>
<gene>
    <name evidence="1" type="ORF">Back11_46070</name>
</gene>
<reference evidence="1 2" key="1">
    <citation type="submission" date="2018-11" db="EMBL/GenBank/DDBJ databases">
        <title>Complete genome sequence of Paenibacillus baekrokdamisoli strain KCTC 33723.</title>
        <authorList>
            <person name="Kang S.W."/>
            <person name="Lee K.C."/>
            <person name="Kim K.K."/>
            <person name="Kim J.S."/>
            <person name="Kim D.S."/>
            <person name="Ko S.H."/>
            <person name="Yang S.H."/>
            <person name="Lee J.S."/>
        </authorList>
    </citation>
    <scope>NUCLEOTIDE SEQUENCE [LARGE SCALE GENOMIC DNA]</scope>
    <source>
        <strain evidence="1 2">KCTC 33723</strain>
    </source>
</reference>
<protein>
    <submittedName>
        <fullName evidence="1">Uncharacterized protein</fullName>
    </submittedName>
</protein>
<proteinExistence type="predicted"/>
<dbReference type="Proteomes" id="UP000275368">
    <property type="component" value="Chromosome"/>
</dbReference>
<dbReference type="AlphaFoldDB" id="A0A3G9IY51"/>
<dbReference type="InterPro" id="IPR009061">
    <property type="entry name" value="DNA-bd_dom_put_sf"/>
</dbReference>
<dbReference type="OrthoDB" id="2866647at2"/>
<sequence length="255" mass="29864">MNIMSLAIYDATKTQIQTAFEHKNEPILEKETHFIFDKLLTVFITMSSDKVKSIKMDANVLSIIKPAYLFSPEHHANLLNWLARLIDIKMPLSDLDFGKLKIDFEHWYYELGGTEIQFEYHDSYLLTPAEAADALGVSTVTIHKYAKQGMEMVENSKHKKYPKYVVEIMKNANYSFLMRINYQNQKIRNQTPKERLKEVNAAITEFQVLYGTMHCKDQFGEYDDSMDDPTDYYRWKDLEEEQAELFKLIGGRNSQ</sequence>
<accession>A0A3G9IY51</accession>
<dbReference type="SUPFAM" id="SSF46955">
    <property type="entry name" value="Putative DNA-binding domain"/>
    <property type="match status" value="1"/>
</dbReference>